<dbReference type="AlphaFoldDB" id="A0A3P9J060"/>
<evidence type="ECO:0000256" key="3">
    <source>
        <dbReference type="ARBA" id="ARBA00023212"/>
    </source>
</evidence>
<name>A0A3P9J060_ORYLA</name>
<dbReference type="Pfam" id="PF00235">
    <property type="entry name" value="Profilin"/>
    <property type="match status" value="1"/>
</dbReference>
<dbReference type="GO" id="GO:0005856">
    <property type="term" value="C:cytoskeleton"/>
    <property type="evidence" value="ECO:0007669"/>
    <property type="project" value="UniProtKB-SubCell"/>
</dbReference>
<evidence type="ECO:0000256" key="2">
    <source>
        <dbReference type="ARBA" id="ARBA00022490"/>
    </source>
</evidence>
<dbReference type="PRINTS" id="PR01639">
    <property type="entry name" value="PROFILINMAML"/>
</dbReference>
<keyword evidence="2" id="KW-0963">Cytoplasm</keyword>
<dbReference type="GO" id="GO:0003779">
    <property type="term" value="F:actin binding"/>
    <property type="evidence" value="ECO:0007669"/>
    <property type="project" value="InterPro"/>
</dbReference>
<dbReference type="PANTHER" id="PTHR13936">
    <property type="entry name" value="PROFILIN"/>
    <property type="match status" value="1"/>
</dbReference>
<keyword evidence="3" id="KW-0206">Cytoskeleton</keyword>
<protein>
    <submittedName>
        <fullName evidence="4">Uncharacterized protein</fullName>
    </submittedName>
</protein>
<sequence>MRKGKAVESPCMERNALHSCGSNSSPRVLHLGEVASELRVVSTAGEPTYNVSIGKTVKALVVLMGKEGVHGGQLNKKVHDMADYLRKSGY</sequence>
<reference key="1">
    <citation type="journal article" date="2007" name="Nature">
        <title>The medaka draft genome and insights into vertebrate genome evolution.</title>
        <authorList>
            <person name="Kasahara M."/>
            <person name="Naruse K."/>
            <person name="Sasaki S."/>
            <person name="Nakatani Y."/>
            <person name="Qu W."/>
            <person name="Ahsan B."/>
            <person name="Yamada T."/>
            <person name="Nagayasu Y."/>
            <person name="Doi K."/>
            <person name="Kasai Y."/>
            <person name="Jindo T."/>
            <person name="Kobayashi D."/>
            <person name="Shimada A."/>
            <person name="Toyoda A."/>
            <person name="Kuroki Y."/>
            <person name="Fujiyama A."/>
            <person name="Sasaki T."/>
            <person name="Shimizu A."/>
            <person name="Asakawa S."/>
            <person name="Shimizu N."/>
            <person name="Hashimoto S."/>
            <person name="Yang J."/>
            <person name="Lee Y."/>
            <person name="Matsushima K."/>
            <person name="Sugano S."/>
            <person name="Sakaizumi M."/>
            <person name="Narita T."/>
            <person name="Ohishi K."/>
            <person name="Haga S."/>
            <person name="Ohta F."/>
            <person name="Nomoto H."/>
            <person name="Nogata K."/>
            <person name="Morishita T."/>
            <person name="Endo T."/>
            <person name="Shin-I T."/>
            <person name="Takeda H."/>
            <person name="Morishita S."/>
            <person name="Kohara Y."/>
        </authorList>
    </citation>
    <scope>NUCLEOTIDE SEQUENCE [LARGE SCALE GENOMIC DNA]</scope>
    <source>
        <strain>Hd-rR</strain>
    </source>
</reference>
<dbReference type="InterPro" id="IPR005454">
    <property type="entry name" value="Profilin1/2/3_vertebrate"/>
</dbReference>
<reference evidence="4 5" key="2">
    <citation type="submission" date="2017-04" db="EMBL/GenBank/DDBJ databases">
        <title>CpG methylation of centromeres and impact of large insertions on vertebrate speciation.</title>
        <authorList>
            <person name="Ichikawa K."/>
            <person name="Yoshimura J."/>
            <person name="Morishita S."/>
        </authorList>
    </citation>
    <scope>NUCLEOTIDE SEQUENCE</scope>
    <source>
        <strain evidence="4 5">HSOK</strain>
    </source>
</reference>
<dbReference type="GO" id="GO:0030036">
    <property type="term" value="P:actin cytoskeleton organization"/>
    <property type="evidence" value="ECO:0007669"/>
    <property type="project" value="InterPro"/>
</dbReference>
<evidence type="ECO:0000313" key="5">
    <source>
        <dbReference type="Proteomes" id="UP000265200"/>
    </source>
</evidence>
<dbReference type="Gene3D" id="3.30.450.30">
    <property type="entry name" value="Dynein light chain 2a, cytoplasmic"/>
    <property type="match status" value="1"/>
</dbReference>
<dbReference type="InterPro" id="IPR036140">
    <property type="entry name" value="PFN_sf"/>
</dbReference>
<dbReference type="Proteomes" id="UP000265200">
    <property type="component" value="Chromosome 11"/>
</dbReference>
<evidence type="ECO:0000256" key="1">
    <source>
        <dbReference type="ARBA" id="ARBA00004245"/>
    </source>
</evidence>
<evidence type="ECO:0000313" key="4">
    <source>
        <dbReference type="Ensembl" id="ENSORLP00015025599.1"/>
    </source>
</evidence>
<dbReference type="SUPFAM" id="SSF55770">
    <property type="entry name" value="Profilin (actin-binding protein)"/>
    <property type="match status" value="1"/>
</dbReference>
<reference evidence="4" key="3">
    <citation type="submission" date="2025-08" db="UniProtKB">
        <authorList>
            <consortium name="Ensembl"/>
        </authorList>
    </citation>
    <scope>IDENTIFICATION</scope>
    <source>
        <strain evidence="4">HSOK</strain>
    </source>
</reference>
<comment type="subcellular location">
    <subcellularLocation>
        <location evidence="1">Cytoplasm</location>
        <location evidence="1">Cytoskeleton</location>
    </subcellularLocation>
</comment>
<dbReference type="InterPro" id="IPR048278">
    <property type="entry name" value="PFN"/>
</dbReference>
<reference evidence="4" key="4">
    <citation type="submission" date="2025-09" db="UniProtKB">
        <authorList>
            <consortium name="Ensembl"/>
        </authorList>
    </citation>
    <scope>IDENTIFICATION</scope>
    <source>
        <strain evidence="4">HSOK</strain>
    </source>
</reference>
<dbReference type="PANTHER" id="PTHR13936:SF17">
    <property type="entry name" value="PROFILIN"/>
    <property type="match status" value="1"/>
</dbReference>
<proteinExistence type="predicted"/>
<dbReference type="Ensembl" id="ENSORLT00015004979.1">
    <property type="protein sequence ID" value="ENSORLP00015025599.1"/>
    <property type="gene ID" value="ENSORLG00015006804.1"/>
</dbReference>
<organism evidence="4 5">
    <name type="scientific">Oryzias latipes</name>
    <name type="common">Japanese rice fish</name>
    <name type="synonym">Japanese killifish</name>
    <dbReference type="NCBI Taxonomy" id="8090"/>
    <lineage>
        <taxon>Eukaryota</taxon>
        <taxon>Metazoa</taxon>
        <taxon>Chordata</taxon>
        <taxon>Craniata</taxon>
        <taxon>Vertebrata</taxon>
        <taxon>Euteleostomi</taxon>
        <taxon>Actinopterygii</taxon>
        <taxon>Neopterygii</taxon>
        <taxon>Teleostei</taxon>
        <taxon>Neoteleostei</taxon>
        <taxon>Acanthomorphata</taxon>
        <taxon>Ovalentaria</taxon>
        <taxon>Atherinomorphae</taxon>
        <taxon>Beloniformes</taxon>
        <taxon>Adrianichthyidae</taxon>
        <taxon>Oryziinae</taxon>
        <taxon>Oryzias</taxon>
    </lineage>
</organism>
<accession>A0A3P9J060</accession>